<dbReference type="PROSITE" id="PS51722">
    <property type="entry name" value="G_TR_2"/>
    <property type="match status" value="1"/>
</dbReference>
<dbReference type="PRINTS" id="PR00315">
    <property type="entry name" value="ELONGATNFCT"/>
</dbReference>
<evidence type="ECO:0000259" key="2">
    <source>
        <dbReference type="PROSITE" id="PS51722"/>
    </source>
</evidence>
<dbReference type="Gene3D" id="3.40.50.300">
    <property type="entry name" value="P-loop containing nucleotide triphosphate hydrolases"/>
    <property type="match status" value="1"/>
</dbReference>
<organism evidence="3 4">
    <name type="scientific">Durusdinium trenchii</name>
    <dbReference type="NCBI Taxonomy" id="1381693"/>
    <lineage>
        <taxon>Eukaryota</taxon>
        <taxon>Sar</taxon>
        <taxon>Alveolata</taxon>
        <taxon>Dinophyceae</taxon>
        <taxon>Suessiales</taxon>
        <taxon>Symbiodiniaceae</taxon>
        <taxon>Durusdinium</taxon>
    </lineage>
</organism>
<protein>
    <recommendedName>
        <fullName evidence="2">Tr-type G domain-containing protein</fullName>
    </recommendedName>
</protein>
<dbReference type="SUPFAM" id="SSF50447">
    <property type="entry name" value="Translation proteins"/>
    <property type="match status" value="1"/>
</dbReference>
<dbReference type="SUPFAM" id="SSF52540">
    <property type="entry name" value="P-loop containing nucleoside triphosphate hydrolases"/>
    <property type="match status" value="1"/>
</dbReference>
<dbReference type="SUPFAM" id="SSF54211">
    <property type="entry name" value="Ribosomal protein S5 domain 2-like"/>
    <property type="match status" value="1"/>
</dbReference>
<dbReference type="InterPro" id="IPR009000">
    <property type="entry name" value="Transl_B-barrel_sf"/>
</dbReference>
<dbReference type="CDD" id="cd04096">
    <property type="entry name" value="eEF2_snRNP_like_C"/>
    <property type="match status" value="1"/>
</dbReference>
<dbReference type="EMBL" id="CAXAMN010022040">
    <property type="protein sequence ID" value="CAK9065910.1"/>
    <property type="molecule type" value="Genomic_DNA"/>
</dbReference>
<dbReference type="InterPro" id="IPR014721">
    <property type="entry name" value="Ribsml_uS5_D2-typ_fold_subgr"/>
</dbReference>
<comment type="caution">
    <text evidence="3">The sequence shown here is derived from an EMBL/GenBank/DDBJ whole genome shotgun (WGS) entry which is preliminary data.</text>
</comment>
<dbReference type="InterPro" id="IPR027417">
    <property type="entry name" value="P-loop_NTPase"/>
</dbReference>
<accession>A0ABP0NQ50</accession>
<dbReference type="InterPro" id="IPR000640">
    <property type="entry name" value="EFG_V-like"/>
</dbReference>
<dbReference type="Gene3D" id="2.40.30.10">
    <property type="entry name" value="Translation factors"/>
    <property type="match status" value="1"/>
</dbReference>
<proteinExistence type="predicted"/>
<dbReference type="Gene3D" id="3.30.230.10">
    <property type="match status" value="1"/>
</dbReference>
<evidence type="ECO:0000256" key="1">
    <source>
        <dbReference type="SAM" id="MobiDB-lite"/>
    </source>
</evidence>
<feature type="region of interest" description="Disordered" evidence="1">
    <location>
        <begin position="909"/>
        <end position="933"/>
    </location>
</feature>
<sequence>MDSRQDEQEREITMKSSSIALRWLSPKNEAFLVNLIDSPGHVDFTSEVSTAARLADGALVVVDCVKGVEAQTRTVLRQAYRDRVKSCLFLNKVDRLIYELKLSPMDIHLRLLRIVEQINAANQQLFSEEVMAGAATSRPRKGSGEALDAVDLSEELDFDDEDRWRYSPELGNVAFGSAVHGWAFRLDTFATMWAEKLKAKPQNLQRVLWGDWTYRPKDKKAVMRSSDSQANTMFASLVMKPICDFYDSVYMDLDRERLKGMRKQIKAWDDVDFDKLTAGPAATKELASRWLPFADSVLRMVSELPSPAEAAPQRLPVLCPKWFTPKAIDHPVARDLQLSDPNGSCVVYLAKFLAADLENLVLTGTRDTPKGEQDVDFVGICRVFSGTLRPGLEVHMQPDPSRVLRVQRIFLLMGRFLQEVTEAPSGSIVAIALEGESSELGVERCLTLCEDSDGPSFETPYSNQAFAIVRVSIEPEDVANLKALERGLRLLHRADPSVSVEAMVTGENVLGCCGDEHLKRCLNDLEKLYARNIKLLVTPPLVAVRESFAKSVERPEFKVASLFLPIWMSHLHDASTEAPQAAGSMMSIPSDDDTVTSDAGPAATLTERWNMSQSGVMSVWTANRKACVRLSAIALPDEVLAWMDEHAEALESVVHRQQASIELVGSSDGSLMGCLAEVEQQFRQLQEQSDPSFQVCNDEEISLCGMSVDRGSRTLLLDGSGSGWRLRDAYDTAFGLLRADEGGVPEWMRPHLLAGFGQASTAGPLCEEPLRGVAFLVHGASGSFREDEDAAALAANPFGPMSGQVMVATKDACRYCLLRKGFSRISEAMLSVDLNCEQHMLGKVYAVLSKRRAKVQGEVLREGTSIFYVHAYLPLANSFDLAKQLRQAASGHVSFHVAFSHWELSEEDPFQSMSSPEDLEEMGDQPPPPNTARKLVDDIRKRKGLPTDEKVVKDATKQRTEEVDGLLQLIADVRGESLEVDPVALNEVRIFLQEHEAESAKSATHLVLESYPDWWVRRVTLGRRHLHLFFPRMAGAFEKAMVAGQKFLEGLRSLPSYKDAQQKQLRALLKQLGSVTDLTTGQSGKILSMLDEKLWDHESLQQLRQQIAAGCTTGRGRSPQPAGWLADLGNEPWQTLAMNPALHVEEMFTAADALMSLIPLVRRAGLEELHDWLETALLVMSAARRWLAQMHLRAVQTACAACVATSSDWTKGRNFIPGQIYILDTKTAVEITGARVEHCQHKLEANVLVLRWRSDGGLHALVQTHRPRVATDASVVHLESPEELYRHVGFMHSLGVPMTLAERRTAQGFRFFQDLEAWGSREAAPLAETLFGPDSALTRLIGTVVGEVFPSHGGFLDVAVYNATGLSQTKGVRRTVTVTVSTVTVTPPIGHWEKRDKPSVPWRP</sequence>
<feature type="domain" description="Tr-type G" evidence="2">
    <location>
        <begin position="1"/>
        <end position="202"/>
    </location>
</feature>
<name>A0ABP0NQ50_9DINO</name>
<dbReference type="Gene3D" id="3.30.70.870">
    <property type="entry name" value="Elongation Factor G (Translational Gtpase), domain 3"/>
    <property type="match status" value="1"/>
</dbReference>
<dbReference type="Gene3D" id="3.30.70.240">
    <property type="match status" value="1"/>
</dbReference>
<dbReference type="InterPro" id="IPR000795">
    <property type="entry name" value="T_Tr_GTP-bd_dom"/>
</dbReference>
<dbReference type="SMART" id="SM00838">
    <property type="entry name" value="EFG_C"/>
    <property type="match status" value="1"/>
</dbReference>
<dbReference type="Pfam" id="PF00009">
    <property type="entry name" value="GTP_EFTU"/>
    <property type="match status" value="1"/>
</dbReference>
<gene>
    <name evidence="3" type="ORF">CCMP2556_LOCUS32370</name>
</gene>
<dbReference type="Pfam" id="PF00679">
    <property type="entry name" value="EFG_C"/>
    <property type="match status" value="1"/>
</dbReference>
<dbReference type="PANTHER" id="PTHR42908:SF3">
    <property type="entry name" value="ELONGATION FACTOR-LIKE GTPASE 1"/>
    <property type="match status" value="1"/>
</dbReference>
<dbReference type="InterPro" id="IPR035647">
    <property type="entry name" value="EFG_III/V"/>
</dbReference>
<dbReference type="InterPro" id="IPR020568">
    <property type="entry name" value="Ribosomal_Su5_D2-typ_SF"/>
</dbReference>
<evidence type="ECO:0000313" key="4">
    <source>
        <dbReference type="Proteomes" id="UP001642484"/>
    </source>
</evidence>
<dbReference type="PANTHER" id="PTHR42908">
    <property type="entry name" value="TRANSLATION ELONGATION FACTOR-RELATED"/>
    <property type="match status" value="1"/>
</dbReference>
<evidence type="ECO:0000313" key="3">
    <source>
        <dbReference type="EMBL" id="CAK9065910.1"/>
    </source>
</evidence>
<dbReference type="Proteomes" id="UP001642484">
    <property type="component" value="Unassembled WGS sequence"/>
</dbReference>
<dbReference type="SUPFAM" id="SSF54980">
    <property type="entry name" value="EF-G C-terminal domain-like"/>
    <property type="match status" value="2"/>
</dbReference>
<keyword evidence="4" id="KW-1185">Reference proteome</keyword>
<reference evidence="3 4" key="1">
    <citation type="submission" date="2024-02" db="EMBL/GenBank/DDBJ databases">
        <authorList>
            <person name="Chen Y."/>
            <person name="Shah S."/>
            <person name="Dougan E. K."/>
            <person name="Thang M."/>
            <person name="Chan C."/>
        </authorList>
    </citation>
    <scope>NUCLEOTIDE SEQUENCE [LARGE SCALE GENOMIC DNA]</scope>
</reference>